<evidence type="ECO:0000313" key="1">
    <source>
        <dbReference type="EMBL" id="KAF2151049.1"/>
    </source>
</evidence>
<proteinExistence type="predicted"/>
<protein>
    <recommendedName>
        <fullName evidence="3">Arrestin-like N-terminal domain-containing protein</fullName>
    </recommendedName>
</protein>
<name>A0A9P4MII0_9PEZI</name>
<gene>
    <name evidence="1" type="ORF">K461DRAFT_165514</name>
</gene>
<dbReference type="AlphaFoldDB" id="A0A9P4MII0"/>
<evidence type="ECO:0008006" key="3">
    <source>
        <dbReference type="Google" id="ProtNLM"/>
    </source>
</evidence>
<dbReference type="Gene3D" id="2.60.40.640">
    <property type="match status" value="1"/>
</dbReference>
<dbReference type="InterPro" id="IPR014752">
    <property type="entry name" value="Arrestin-like_C"/>
</dbReference>
<accession>A0A9P4MII0</accession>
<evidence type="ECO:0000313" key="2">
    <source>
        <dbReference type="Proteomes" id="UP000799439"/>
    </source>
</evidence>
<dbReference type="Proteomes" id="UP000799439">
    <property type="component" value="Unassembled WGS sequence"/>
</dbReference>
<sequence length="433" mass="48735">MAVLNIVLDEDRPADRPYHPGDLVRGKVACALRPGEIVGDAYIIFKGEIITTIIRDQIIPPNGELDNRCDEVIDLFRVDSYLWSSGEAKIYEWPFEFTFPSSAFYHRSTGDALFFEPSYKTAFCNSFEGDLPPSFTFTDYRVDAQCEATVAYTLEVEMNHSRIKQTLIFAPTSPSPYRFPQEPEIADRAMSPCKWASTELRPLQTNSRQKFVDSILIDNFKSLPTIRFQPYITLPVSIAPSVSFPLFVSIDHRRKSDRDPADPTLVLTSLTLTLYSHTTLRVRGAYRDYEHGASQAVASRTYNMLEVNLPLDGTPVPALDSWNVQDLDSGDLVRPGFSSWTVGHKHTLEVAATFEHRETRHEFIAAPKHVPFICLPESRWEGDAGDVHELPVYVGMGAEVGVGTDQGPPEYAKYDIERKPLPLPPVQLEPHAL</sequence>
<comment type="caution">
    <text evidence="1">The sequence shown here is derived from an EMBL/GenBank/DDBJ whole genome shotgun (WGS) entry which is preliminary data.</text>
</comment>
<organism evidence="1 2">
    <name type="scientific">Myriangium duriaei CBS 260.36</name>
    <dbReference type="NCBI Taxonomy" id="1168546"/>
    <lineage>
        <taxon>Eukaryota</taxon>
        <taxon>Fungi</taxon>
        <taxon>Dikarya</taxon>
        <taxon>Ascomycota</taxon>
        <taxon>Pezizomycotina</taxon>
        <taxon>Dothideomycetes</taxon>
        <taxon>Dothideomycetidae</taxon>
        <taxon>Myriangiales</taxon>
        <taxon>Myriangiaceae</taxon>
        <taxon>Myriangium</taxon>
    </lineage>
</organism>
<dbReference type="EMBL" id="ML996088">
    <property type="protein sequence ID" value="KAF2151049.1"/>
    <property type="molecule type" value="Genomic_DNA"/>
</dbReference>
<reference evidence="1" key="1">
    <citation type="journal article" date="2020" name="Stud. Mycol.">
        <title>101 Dothideomycetes genomes: a test case for predicting lifestyles and emergence of pathogens.</title>
        <authorList>
            <person name="Haridas S."/>
            <person name="Albert R."/>
            <person name="Binder M."/>
            <person name="Bloem J."/>
            <person name="Labutti K."/>
            <person name="Salamov A."/>
            <person name="Andreopoulos B."/>
            <person name="Baker S."/>
            <person name="Barry K."/>
            <person name="Bills G."/>
            <person name="Bluhm B."/>
            <person name="Cannon C."/>
            <person name="Castanera R."/>
            <person name="Culley D."/>
            <person name="Daum C."/>
            <person name="Ezra D."/>
            <person name="Gonzalez J."/>
            <person name="Henrissat B."/>
            <person name="Kuo A."/>
            <person name="Liang C."/>
            <person name="Lipzen A."/>
            <person name="Lutzoni F."/>
            <person name="Magnuson J."/>
            <person name="Mondo S."/>
            <person name="Nolan M."/>
            <person name="Ohm R."/>
            <person name="Pangilinan J."/>
            <person name="Park H.-J."/>
            <person name="Ramirez L."/>
            <person name="Alfaro M."/>
            <person name="Sun H."/>
            <person name="Tritt A."/>
            <person name="Yoshinaga Y."/>
            <person name="Zwiers L.-H."/>
            <person name="Turgeon B."/>
            <person name="Goodwin S."/>
            <person name="Spatafora J."/>
            <person name="Crous P."/>
            <person name="Grigoriev I."/>
        </authorList>
    </citation>
    <scope>NUCLEOTIDE SEQUENCE</scope>
    <source>
        <strain evidence="1">CBS 260.36</strain>
    </source>
</reference>
<keyword evidence="2" id="KW-1185">Reference proteome</keyword>